<evidence type="ECO:0000313" key="10">
    <source>
        <dbReference type="Proteomes" id="UP000001654"/>
    </source>
</evidence>
<dbReference type="KEGG" id="zpr:ZPR_1284"/>
<dbReference type="RefSeq" id="WP_013070774.1">
    <property type="nucleotide sequence ID" value="NC_014041.1"/>
</dbReference>
<keyword evidence="9" id="KW-0675">Receptor</keyword>
<dbReference type="Gene3D" id="2.40.170.20">
    <property type="entry name" value="TonB-dependent receptor, beta-barrel domain"/>
    <property type="match status" value="1"/>
</dbReference>
<evidence type="ECO:0000256" key="4">
    <source>
        <dbReference type="ARBA" id="ARBA00022692"/>
    </source>
</evidence>
<dbReference type="Gene3D" id="2.60.40.1120">
    <property type="entry name" value="Carboxypeptidase-like, regulatory domain"/>
    <property type="match status" value="1"/>
</dbReference>
<evidence type="ECO:0000256" key="6">
    <source>
        <dbReference type="ARBA" id="ARBA00023237"/>
    </source>
</evidence>
<organism evidence="9 10">
    <name type="scientific">Zunongwangia profunda (strain DSM 18752 / CCTCC AB 206139 / SM-A87)</name>
    <name type="common">Wangia profunda</name>
    <dbReference type="NCBI Taxonomy" id="655815"/>
    <lineage>
        <taxon>Bacteria</taxon>
        <taxon>Pseudomonadati</taxon>
        <taxon>Bacteroidota</taxon>
        <taxon>Flavobacteriia</taxon>
        <taxon>Flavobacteriales</taxon>
        <taxon>Flavobacteriaceae</taxon>
        <taxon>Zunongwangia</taxon>
    </lineage>
</organism>
<dbReference type="NCBIfam" id="TIGR04056">
    <property type="entry name" value="OMP_RagA_SusC"/>
    <property type="match status" value="1"/>
</dbReference>
<evidence type="ECO:0000259" key="8">
    <source>
        <dbReference type="Pfam" id="PF07715"/>
    </source>
</evidence>
<dbReference type="AlphaFoldDB" id="D5BJF6"/>
<sequence length="1001" mass="110577">MKNNYKCCNIVVLIPLLSFFFQLGIVPAYAENPLAQQIISGTISDQEGLPLPGVNVIVKGTSTGTMTNLDGKYSITAAIGDTLSYSFMGYTTKILVVTNDFKGDIQLQQNADALSEVVINAGYYITTERERTGNIARVTGEDIELQPVTSPIEALQGRMAGVEIVQQTGVPGAAPTIRIRGQNSLRTQLGNNGNLPLYIIDGMPVNSAPVSSINQFTSTTGTDPLNGIDLANIKSIEVLKDADATAIYGSRGANGVVLITTKNKTYTAKDELQVTFYSGFSRVAHFLDLMETPQYLALRRRAFLNDQVDPTPSNAEDLVVWDQDRQTNWQKELFGHSAPILNTNLSYAGGNAQTSFRAGASYTRQGNVFPGDHQFEKKTANLSLHHTAKDGKFSMNALVNYGLTDSDLFSSANFVATALNLPPNAPALYNEDGSLNWAQSSWSNPVAILKSTGENSTKTLVSNLNLEYKMLPGLSLKSNFGYTTLDNDNINLLPIQISDPAIWHRVSNRSQHSQTNRESWSIEPQLNYTTNIGSHHLDLILGTTFQQNKNHQLNLSATGYANQHLIGNLNAADAVSVITDQEVIYKYQAIFARIGYNLNKTYFINLTGRRDGSSRFGANNRFANFGAIGTAWIFSQYPFITDHLHFLNFGKLRASYGITGNDQIGDYRYLNTYEATPGPGGLYPTRLTNPDFSWESNKKLEAAIELGFFGNLLNLEASWYRNRSSNQLVGYTLPAITGFTSVEANFPATIENSGIELVLSGDLIKSKTFNWQASVNISFPKSKLIEFEGIEETPYATQYAVGYPLNIMRFYAYDGIDPETGFFSVVDVNEDGSYDDEDRMVFKDLSRTYYGGFSNQISFKGFHLNFLLEFVKQQGLSHDSGTPGFQTNILADGRYTMDGAPVTNSAQQPTQAITGFRAYRNYLQSSKRPVDASYVRMKSINLSYTLPEKLIRQLPFTRLNLFLQGQNVFTLSGYTGLDPQNPNSTNLPQLQRVTAGLQLTF</sequence>
<dbReference type="InterPro" id="IPR039426">
    <property type="entry name" value="TonB-dep_rcpt-like"/>
</dbReference>
<dbReference type="HOGENOM" id="CLU_004317_0_1_10"/>
<evidence type="ECO:0000256" key="3">
    <source>
        <dbReference type="ARBA" id="ARBA00022452"/>
    </source>
</evidence>
<dbReference type="Pfam" id="PF07715">
    <property type="entry name" value="Plug"/>
    <property type="match status" value="1"/>
</dbReference>
<dbReference type="InterPro" id="IPR012910">
    <property type="entry name" value="Plug_dom"/>
</dbReference>
<keyword evidence="5 7" id="KW-0472">Membrane</keyword>
<comment type="similarity">
    <text evidence="7">Belongs to the TonB-dependent receptor family.</text>
</comment>
<dbReference type="NCBIfam" id="TIGR04057">
    <property type="entry name" value="SusC_RagA_signa"/>
    <property type="match status" value="1"/>
</dbReference>
<comment type="subcellular location">
    <subcellularLocation>
        <location evidence="1 7">Cell outer membrane</location>
        <topology evidence="1 7">Multi-pass membrane protein</topology>
    </subcellularLocation>
</comment>
<proteinExistence type="inferred from homology"/>
<dbReference type="InterPro" id="IPR036942">
    <property type="entry name" value="Beta-barrel_TonB_sf"/>
</dbReference>
<dbReference type="eggNOG" id="COG1629">
    <property type="taxonomic scope" value="Bacteria"/>
</dbReference>
<dbReference type="SUPFAM" id="SSF49464">
    <property type="entry name" value="Carboxypeptidase regulatory domain-like"/>
    <property type="match status" value="1"/>
</dbReference>
<dbReference type="InterPro" id="IPR023996">
    <property type="entry name" value="TonB-dep_OMP_SusC/RagA"/>
</dbReference>
<evidence type="ECO:0000313" key="9">
    <source>
        <dbReference type="EMBL" id="ADF51622.1"/>
    </source>
</evidence>
<dbReference type="Gene3D" id="2.170.130.10">
    <property type="entry name" value="TonB-dependent receptor, plug domain"/>
    <property type="match status" value="1"/>
</dbReference>
<dbReference type="STRING" id="655815.ZPR_1284"/>
<dbReference type="GO" id="GO:0009279">
    <property type="term" value="C:cell outer membrane"/>
    <property type="evidence" value="ECO:0007669"/>
    <property type="project" value="UniProtKB-SubCell"/>
</dbReference>
<evidence type="ECO:0000256" key="1">
    <source>
        <dbReference type="ARBA" id="ARBA00004571"/>
    </source>
</evidence>
<dbReference type="Pfam" id="PF13715">
    <property type="entry name" value="CarbopepD_reg_2"/>
    <property type="match status" value="1"/>
</dbReference>
<dbReference type="InterPro" id="IPR008969">
    <property type="entry name" value="CarboxyPept-like_regulatory"/>
</dbReference>
<keyword evidence="3 7" id="KW-1134">Transmembrane beta strand</keyword>
<name>D5BJF6_ZUNPS</name>
<dbReference type="InterPro" id="IPR023997">
    <property type="entry name" value="TonB-dep_OMP_SusC/RagA_CS"/>
</dbReference>
<gene>
    <name evidence="9" type="ordered locus">ZPR_1284</name>
</gene>
<keyword evidence="4 7" id="KW-0812">Transmembrane</keyword>
<dbReference type="EMBL" id="CP001650">
    <property type="protein sequence ID" value="ADF51622.1"/>
    <property type="molecule type" value="Genomic_DNA"/>
</dbReference>
<dbReference type="Proteomes" id="UP000001654">
    <property type="component" value="Chromosome"/>
</dbReference>
<reference evidence="9 10" key="1">
    <citation type="journal article" date="2010" name="BMC Genomics">
        <title>The complete genome of Zunongwangia profunda SM-A87 reveals its adaptation to the deep-sea environment and ecological role in sedimentary organic nitrogen degradation.</title>
        <authorList>
            <person name="Qin Q.L."/>
            <person name="Zhang X.Y."/>
            <person name="Wang X.M."/>
            <person name="Liu G.M."/>
            <person name="Chen X.L."/>
            <person name="Xie B.B."/>
            <person name="Dang H.Y."/>
            <person name="Zhou B.C."/>
            <person name="Yu J."/>
            <person name="Zhang Y.Z."/>
        </authorList>
    </citation>
    <scope>NUCLEOTIDE SEQUENCE [LARGE SCALE GENOMIC DNA]</scope>
    <source>
        <strain evidence="10">DSM 18752 / CCTCC AB 206139 / SM-A87</strain>
    </source>
</reference>
<feature type="domain" description="TonB-dependent receptor plug" evidence="8">
    <location>
        <begin position="129"/>
        <end position="256"/>
    </location>
</feature>
<keyword evidence="10" id="KW-1185">Reference proteome</keyword>
<accession>D5BJF6</accession>
<evidence type="ECO:0000256" key="5">
    <source>
        <dbReference type="ARBA" id="ARBA00023136"/>
    </source>
</evidence>
<evidence type="ECO:0000256" key="2">
    <source>
        <dbReference type="ARBA" id="ARBA00022448"/>
    </source>
</evidence>
<dbReference type="InterPro" id="IPR037066">
    <property type="entry name" value="Plug_dom_sf"/>
</dbReference>
<protein>
    <submittedName>
        <fullName evidence="9">TonB-dependent outer membrane receptor</fullName>
    </submittedName>
</protein>
<keyword evidence="2 7" id="KW-0813">Transport</keyword>
<dbReference type="OrthoDB" id="9768177at2"/>
<dbReference type="PROSITE" id="PS52016">
    <property type="entry name" value="TONB_DEPENDENT_REC_3"/>
    <property type="match status" value="1"/>
</dbReference>
<keyword evidence="6 7" id="KW-0998">Cell outer membrane</keyword>
<dbReference type="SUPFAM" id="SSF56935">
    <property type="entry name" value="Porins"/>
    <property type="match status" value="1"/>
</dbReference>
<evidence type="ECO:0000256" key="7">
    <source>
        <dbReference type="PROSITE-ProRule" id="PRU01360"/>
    </source>
</evidence>